<dbReference type="EMBL" id="CAIX01000114">
    <property type="protein sequence ID" value="CCI10165.1"/>
    <property type="molecule type" value="Genomic_DNA"/>
</dbReference>
<dbReference type="AlphaFoldDB" id="A0A024FSX6"/>
<comment type="caution">
    <text evidence="1">The sequence shown here is derived from an EMBL/GenBank/DDBJ whole genome shotgun (WGS) entry which is preliminary data.</text>
</comment>
<proteinExistence type="predicted"/>
<dbReference type="Proteomes" id="UP000053237">
    <property type="component" value="Unassembled WGS sequence"/>
</dbReference>
<reference evidence="1 2" key="1">
    <citation type="submission" date="2012-05" db="EMBL/GenBank/DDBJ databases">
        <title>Recombination and specialization in a pathogen metapopulation.</title>
        <authorList>
            <person name="Gardiner A."/>
            <person name="Kemen E."/>
            <person name="Schultz-Larsen T."/>
            <person name="MacLean D."/>
            <person name="Van Oosterhout C."/>
            <person name="Jones J.D.G."/>
        </authorList>
    </citation>
    <scope>NUCLEOTIDE SEQUENCE [LARGE SCALE GENOMIC DNA]</scope>
    <source>
        <strain evidence="1 2">Ac Nc2</strain>
    </source>
</reference>
<accession>A0A024FSX6</accession>
<evidence type="ECO:0000313" key="2">
    <source>
        <dbReference type="Proteomes" id="UP000053237"/>
    </source>
</evidence>
<sequence length="95" mass="10685">MEKYRCSVLGRALADCVQLHSRREESLGMDESFGTEIFSIFDDVMSTYFEHGEMSSDNGGGNIASTPVHAHDHLHLAGRFVTPNRYMEDWSLEAS</sequence>
<protein>
    <submittedName>
        <fullName evidence="1">Uncharacterized protein</fullName>
    </submittedName>
</protein>
<gene>
    <name evidence="1" type="ORF">BN9_069240</name>
</gene>
<keyword evidence="2" id="KW-1185">Reference proteome</keyword>
<name>A0A024FSX6_9STRA</name>
<evidence type="ECO:0000313" key="1">
    <source>
        <dbReference type="EMBL" id="CCI10165.1"/>
    </source>
</evidence>
<dbReference type="InParanoid" id="A0A024FSX6"/>
<organism evidence="1 2">
    <name type="scientific">Albugo candida</name>
    <dbReference type="NCBI Taxonomy" id="65357"/>
    <lineage>
        <taxon>Eukaryota</taxon>
        <taxon>Sar</taxon>
        <taxon>Stramenopiles</taxon>
        <taxon>Oomycota</taxon>
        <taxon>Peronosporomycetes</taxon>
        <taxon>Albuginales</taxon>
        <taxon>Albuginaceae</taxon>
        <taxon>Albugo</taxon>
    </lineage>
</organism>